<evidence type="ECO:0000313" key="13">
    <source>
        <dbReference type="Proteomes" id="UP000507245"/>
    </source>
</evidence>
<keyword evidence="5" id="KW-0677">Repeat</keyword>
<dbReference type="InterPro" id="IPR032675">
    <property type="entry name" value="LRR_dom_sf"/>
</dbReference>
<evidence type="ECO:0000256" key="2">
    <source>
        <dbReference type="ARBA" id="ARBA00022614"/>
    </source>
</evidence>
<evidence type="ECO:0000259" key="10">
    <source>
        <dbReference type="Pfam" id="PF08263"/>
    </source>
</evidence>
<dbReference type="PANTHER" id="PTHR48063:SF90">
    <property type="entry name" value="OS11G0565920 PROTEIN"/>
    <property type="match status" value="1"/>
</dbReference>
<dbReference type="PANTHER" id="PTHR48063">
    <property type="entry name" value="LRR RECEPTOR-LIKE KINASE"/>
    <property type="match status" value="1"/>
</dbReference>
<evidence type="ECO:0000256" key="3">
    <source>
        <dbReference type="ARBA" id="ARBA00022692"/>
    </source>
</evidence>
<dbReference type="Proteomes" id="UP000507245">
    <property type="component" value="Unassembled WGS sequence"/>
</dbReference>
<evidence type="ECO:0000256" key="9">
    <source>
        <dbReference type="ARBA" id="ARBA00023180"/>
    </source>
</evidence>
<proteinExistence type="predicted"/>
<evidence type="ECO:0000259" key="11">
    <source>
        <dbReference type="Pfam" id="PF23598"/>
    </source>
</evidence>
<keyword evidence="7" id="KW-0472">Membrane</keyword>
<keyword evidence="9" id="KW-0325">Glycoprotein</keyword>
<sequence>MEKSCPSFPFFAVPSTNSVRSCIGEERSALLSFKQDFKDPSGRLSSWVGHDCCQWEGISCTNRTGHVAKVDLRNPYPYFRGDDEWDELPYNQSSLGEQMADFIAVELEKGLLWGASKSKVSQYFRGIIFRRVPHSLGNLSKLNYLDLHCTSCLLEIHYLNWLSHLSSLKYLNLNRVILHSTRVPNWLHHVNMLPSLLELHLSNCFFESVPLSLKKINFTSLSVLDLSYNSFTTSSFPSWLFNLTNLRKLDLSSTFFGGPLPDELASLKSLEYLDLSDLGLKGRIARVIGNMCKLKFLSLRNTFDDFGKKNYGEKIEEIWRSWSNCPNNTIALESLDFSDCGLEGQLPASLGMLTSLQHLDLSRLLLWGSIPESIGNLLSFKTLDLSSSNLKSSIPKSLGKLSQLVELDLSNNSWEGILTEAHFINLTNLKDISIFNSYREMPMSLLLNVAYDWVPPFKLHRLSIGGCRVGHGFGALIQSQTELVDVFLCSTFISDSIEEWLSKISSRVEYLDLSDNNFSGRLPLQLKFPKLRSIRLGHNQLEGPLPLWPTNASCLDLQSNLFSGSIPSNLDQLMPYLGNVKNFAKKQSTIWRVPSTVGFVELHTTY</sequence>
<dbReference type="InterPro" id="IPR013210">
    <property type="entry name" value="LRR_N_plant-typ"/>
</dbReference>
<evidence type="ECO:0000256" key="5">
    <source>
        <dbReference type="ARBA" id="ARBA00022737"/>
    </source>
</evidence>
<dbReference type="OrthoDB" id="1162489at2759"/>
<evidence type="ECO:0000313" key="12">
    <source>
        <dbReference type="EMBL" id="CAB4307215.1"/>
    </source>
</evidence>
<keyword evidence="3" id="KW-0812">Transmembrane</keyword>
<dbReference type="Pfam" id="PF13855">
    <property type="entry name" value="LRR_8"/>
    <property type="match status" value="1"/>
</dbReference>
<comment type="subcellular location">
    <subcellularLocation>
        <location evidence="1">Membrane</location>
        <topology evidence="1">Single-pass type I membrane protein</topology>
    </subcellularLocation>
</comment>
<dbReference type="FunFam" id="3.80.10.10:FF:000649">
    <property type="entry name" value="Leucine Rich Repeat family protein"/>
    <property type="match status" value="1"/>
</dbReference>
<evidence type="ECO:0000256" key="8">
    <source>
        <dbReference type="ARBA" id="ARBA00023170"/>
    </source>
</evidence>
<dbReference type="InterPro" id="IPR046956">
    <property type="entry name" value="RLP23-like"/>
</dbReference>
<keyword evidence="4" id="KW-0732">Signal</keyword>
<gene>
    <name evidence="12" type="ORF">ORAREDHAP_LOCUS25769</name>
</gene>
<dbReference type="Pfam" id="PF00560">
    <property type="entry name" value="LRR_1"/>
    <property type="match status" value="1"/>
</dbReference>
<accession>A0A6J5X582</accession>
<dbReference type="SUPFAM" id="SSF52058">
    <property type="entry name" value="L domain-like"/>
    <property type="match status" value="3"/>
</dbReference>
<evidence type="ECO:0000256" key="6">
    <source>
        <dbReference type="ARBA" id="ARBA00022989"/>
    </source>
</evidence>
<keyword evidence="13" id="KW-1185">Reference proteome</keyword>
<evidence type="ECO:0000256" key="1">
    <source>
        <dbReference type="ARBA" id="ARBA00004479"/>
    </source>
</evidence>
<dbReference type="Gene3D" id="3.80.10.10">
    <property type="entry name" value="Ribonuclease Inhibitor"/>
    <property type="match status" value="5"/>
</dbReference>
<evidence type="ECO:0000256" key="7">
    <source>
        <dbReference type="ARBA" id="ARBA00023136"/>
    </source>
</evidence>
<keyword evidence="6" id="KW-1133">Transmembrane helix</keyword>
<keyword evidence="8" id="KW-0675">Receptor</keyword>
<feature type="domain" description="Leucine-rich repeat-containing N-terminal plant-type" evidence="10">
    <location>
        <begin position="25"/>
        <end position="61"/>
    </location>
</feature>
<dbReference type="FunFam" id="3.80.10.10:FF:000383">
    <property type="entry name" value="Leucine-rich repeat receptor protein kinase EMS1"/>
    <property type="match status" value="1"/>
</dbReference>
<dbReference type="EMBL" id="CAEKKB010000004">
    <property type="protein sequence ID" value="CAB4307215.1"/>
    <property type="molecule type" value="Genomic_DNA"/>
</dbReference>
<reference evidence="13" key="1">
    <citation type="journal article" date="2020" name="Genome Biol.">
        <title>Gamete binning: chromosome-level and haplotype-resolved genome assembly enabled by high-throughput single-cell sequencing of gamete genomes.</title>
        <authorList>
            <person name="Campoy J.A."/>
            <person name="Sun H."/>
            <person name="Goel M."/>
            <person name="Jiao W.-B."/>
            <person name="Folz-Donahue K."/>
            <person name="Wang N."/>
            <person name="Rubio M."/>
            <person name="Liu C."/>
            <person name="Kukat C."/>
            <person name="Ruiz D."/>
            <person name="Huettel B."/>
            <person name="Schneeberger K."/>
        </authorList>
    </citation>
    <scope>NUCLEOTIDE SEQUENCE [LARGE SCALE GENOMIC DNA]</scope>
    <source>
        <strain evidence="13">cv. Rojo Pasion</strain>
    </source>
</reference>
<dbReference type="InterPro" id="IPR001611">
    <property type="entry name" value="Leu-rich_rpt"/>
</dbReference>
<keyword evidence="2" id="KW-0433">Leucine-rich repeat</keyword>
<name>A0A6J5X582_PRUAR</name>
<dbReference type="GO" id="GO:0016020">
    <property type="term" value="C:membrane"/>
    <property type="evidence" value="ECO:0007669"/>
    <property type="project" value="UniProtKB-SubCell"/>
</dbReference>
<dbReference type="Pfam" id="PF23598">
    <property type="entry name" value="LRR_14"/>
    <property type="match status" value="1"/>
</dbReference>
<dbReference type="Pfam" id="PF08263">
    <property type="entry name" value="LRRNT_2"/>
    <property type="match status" value="1"/>
</dbReference>
<protein>
    <submittedName>
        <fullName evidence="12">Uncharacterized protein</fullName>
    </submittedName>
</protein>
<dbReference type="InterPro" id="IPR055414">
    <property type="entry name" value="LRR_R13L4/SHOC2-like"/>
</dbReference>
<evidence type="ECO:0000256" key="4">
    <source>
        <dbReference type="ARBA" id="ARBA00022729"/>
    </source>
</evidence>
<feature type="domain" description="Disease resistance R13L4/SHOC-2-like LRR" evidence="11">
    <location>
        <begin position="332"/>
        <end position="477"/>
    </location>
</feature>
<dbReference type="AlphaFoldDB" id="A0A6J5X582"/>
<organism evidence="12 13">
    <name type="scientific">Prunus armeniaca</name>
    <name type="common">Apricot</name>
    <name type="synonym">Armeniaca vulgaris</name>
    <dbReference type="NCBI Taxonomy" id="36596"/>
    <lineage>
        <taxon>Eukaryota</taxon>
        <taxon>Viridiplantae</taxon>
        <taxon>Streptophyta</taxon>
        <taxon>Embryophyta</taxon>
        <taxon>Tracheophyta</taxon>
        <taxon>Spermatophyta</taxon>
        <taxon>Magnoliopsida</taxon>
        <taxon>eudicotyledons</taxon>
        <taxon>Gunneridae</taxon>
        <taxon>Pentapetalae</taxon>
        <taxon>rosids</taxon>
        <taxon>fabids</taxon>
        <taxon>Rosales</taxon>
        <taxon>Rosaceae</taxon>
        <taxon>Amygdaloideae</taxon>
        <taxon>Amygdaleae</taxon>
        <taxon>Prunus</taxon>
    </lineage>
</organism>